<keyword evidence="4" id="KW-1133">Transmembrane helix</keyword>
<protein>
    <submittedName>
        <fullName evidence="8">Predicted membrane protein</fullName>
    </submittedName>
</protein>
<organism evidence="8">
    <name type="scientific">Phaffia rhodozyma</name>
    <name type="common">Yeast</name>
    <name type="synonym">Xanthophyllomyces dendrorhous</name>
    <dbReference type="NCBI Taxonomy" id="264483"/>
    <lineage>
        <taxon>Eukaryota</taxon>
        <taxon>Fungi</taxon>
        <taxon>Dikarya</taxon>
        <taxon>Basidiomycota</taxon>
        <taxon>Agaricomycotina</taxon>
        <taxon>Tremellomycetes</taxon>
        <taxon>Cystofilobasidiales</taxon>
        <taxon>Mrakiaceae</taxon>
        <taxon>Phaffia</taxon>
    </lineage>
</organism>
<reference evidence="8" key="1">
    <citation type="submission" date="2014-08" db="EMBL/GenBank/DDBJ databases">
        <authorList>
            <person name="Sharma Rahul"/>
            <person name="Thines Marco"/>
        </authorList>
    </citation>
    <scope>NUCLEOTIDE SEQUENCE</scope>
</reference>
<accession>A0A0F7SJ10</accession>
<feature type="compositionally biased region" description="Polar residues" evidence="6">
    <location>
        <begin position="1"/>
        <end position="13"/>
    </location>
</feature>
<name>A0A0F7SJ10_PHARH</name>
<evidence type="ECO:0000256" key="6">
    <source>
        <dbReference type="SAM" id="MobiDB-lite"/>
    </source>
</evidence>
<comment type="subcellular location">
    <subcellularLocation>
        <location evidence="1">Membrane</location>
        <topology evidence="1">Single-pass membrane protein</topology>
    </subcellularLocation>
</comment>
<feature type="region of interest" description="Disordered" evidence="6">
    <location>
        <begin position="1"/>
        <end position="20"/>
    </location>
</feature>
<dbReference type="PANTHER" id="PTHR13605:SF4">
    <property type="entry name" value="ER MEMBRANE PROTEIN COMPLEX SUBUNIT 7"/>
    <property type="match status" value="1"/>
</dbReference>
<evidence type="ECO:0000256" key="5">
    <source>
        <dbReference type="ARBA" id="ARBA00023136"/>
    </source>
</evidence>
<feature type="domain" description="ER membrane protein complex subunit 7 beta-sandwich" evidence="7">
    <location>
        <begin position="78"/>
        <end position="196"/>
    </location>
</feature>
<keyword evidence="3" id="KW-0732">Signal</keyword>
<dbReference type="Pfam" id="PF09430">
    <property type="entry name" value="EMC7_beta-sandw"/>
    <property type="match status" value="1"/>
</dbReference>
<dbReference type="PANTHER" id="PTHR13605">
    <property type="entry name" value="ER MEMBRANE PROTEIN COMPLEX SUBUNIT 7"/>
    <property type="match status" value="1"/>
</dbReference>
<evidence type="ECO:0000256" key="2">
    <source>
        <dbReference type="ARBA" id="ARBA00022692"/>
    </source>
</evidence>
<evidence type="ECO:0000313" key="8">
    <source>
        <dbReference type="EMBL" id="CDZ98385.1"/>
    </source>
</evidence>
<dbReference type="EMBL" id="LN483345">
    <property type="protein sequence ID" value="CDZ98385.1"/>
    <property type="molecule type" value="Genomic_DNA"/>
</dbReference>
<proteinExistence type="predicted"/>
<keyword evidence="2" id="KW-0812">Transmembrane</keyword>
<evidence type="ECO:0000256" key="1">
    <source>
        <dbReference type="ARBA" id="ARBA00004167"/>
    </source>
</evidence>
<dbReference type="InterPro" id="IPR039163">
    <property type="entry name" value="EMC7"/>
</dbReference>
<sequence>MQVNIKLTLSHKPNPTKPRDLTSFAQPVHPDRRLSITYQQPIMKLITLASTALAFPLLAQATLNITGSLIYNEHLPDRQSLAPSTVISLDYGEATAFFLEDGSFIFKDIEPGFHVLQVLSKTHSFPELSISLPPASPPFVAPYDPSRLLAFHPSSPPEVGSFPFPLELSARSRTNFNEQQAGFDLKGMFKNPMILLTVGSGLMMFVLPKIISNLDPDAVEEAQRTLNPGRPSSSAVFTTTNPSLTLSQTQIDKLAVPITPVAPAKPGSMNAGSRAGGNRKRK</sequence>
<keyword evidence="5" id="KW-0472">Membrane</keyword>
<feature type="region of interest" description="Disordered" evidence="6">
    <location>
        <begin position="260"/>
        <end position="282"/>
    </location>
</feature>
<evidence type="ECO:0000259" key="7">
    <source>
        <dbReference type="Pfam" id="PF09430"/>
    </source>
</evidence>
<dbReference type="GO" id="GO:0072546">
    <property type="term" value="C:EMC complex"/>
    <property type="evidence" value="ECO:0007669"/>
    <property type="project" value="TreeGrafter"/>
</dbReference>
<dbReference type="InterPro" id="IPR019008">
    <property type="entry name" value="Beta_sandwich_EMC7"/>
</dbReference>
<dbReference type="AlphaFoldDB" id="A0A0F7SJ10"/>
<evidence type="ECO:0000256" key="3">
    <source>
        <dbReference type="ARBA" id="ARBA00022729"/>
    </source>
</evidence>
<evidence type="ECO:0000256" key="4">
    <source>
        <dbReference type="ARBA" id="ARBA00022989"/>
    </source>
</evidence>